<comment type="similarity">
    <text evidence="1 3">Belongs to the short-chain dehydrogenases/reductases (SDR) family.</text>
</comment>
<evidence type="ECO:0000256" key="2">
    <source>
        <dbReference type="ARBA" id="ARBA00023002"/>
    </source>
</evidence>
<evidence type="ECO:0000259" key="4">
    <source>
        <dbReference type="SMART" id="SM00822"/>
    </source>
</evidence>
<feature type="domain" description="Ketoreductase" evidence="4">
    <location>
        <begin position="7"/>
        <end position="201"/>
    </location>
</feature>
<gene>
    <name evidence="5" type="ORF">JJL56_18655</name>
</gene>
<dbReference type="EMBL" id="JAEPIV010000010">
    <property type="protein sequence ID" value="MBK4720889.1"/>
    <property type="molecule type" value="Genomic_DNA"/>
</dbReference>
<accession>A0ABS1I1S0</accession>
<dbReference type="NCBIfam" id="NF004824">
    <property type="entry name" value="PRK06180.1"/>
    <property type="match status" value="1"/>
</dbReference>
<evidence type="ECO:0000313" key="6">
    <source>
        <dbReference type="Proteomes" id="UP000654452"/>
    </source>
</evidence>
<dbReference type="Gene3D" id="3.40.50.720">
    <property type="entry name" value="NAD(P)-binding Rossmann-like Domain"/>
    <property type="match status" value="1"/>
</dbReference>
<protein>
    <submittedName>
        <fullName evidence="5">SDR family NAD(P)-dependent oxidoreductase</fullName>
    </submittedName>
</protein>
<dbReference type="RefSeq" id="WP_145629089.1">
    <property type="nucleotide sequence ID" value="NZ_JAEPIV010000010.1"/>
</dbReference>
<dbReference type="Pfam" id="PF00106">
    <property type="entry name" value="adh_short"/>
    <property type="match status" value="1"/>
</dbReference>
<evidence type="ECO:0000313" key="5">
    <source>
        <dbReference type="EMBL" id="MBK4720889.1"/>
    </source>
</evidence>
<dbReference type="InterPro" id="IPR036291">
    <property type="entry name" value="NAD(P)-bd_dom_sf"/>
</dbReference>
<dbReference type="PRINTS" id="PR00081">
    <property type="entry name" value="GDHRDH"/>
</dbReference>
<reference evidence="5 6" key="1">
    <citation type="submission" date="2021-01" db="EMBL/GenBank/DDBJ databases">
        <title>Azospirillum sp. YIM DDC1 draft genome.</title>
        <authorList>
            <person name="Wang Y.-X."/>
        </authorList>
    </citation>
    <scope>NUCLEOTIDE SEQUENCE [LARGE SCALE GENOMIC DNA]</scope>
    <source>
        <strain evidence="5 6">YIM DDC1</strain>
    </source>
</reference>
<name>A0ABS1I1S0_9PROT</name>
<dbReference type="PANTHER" id="PTHR43976:SF16">
    <property type="entry name" value="SHORT-CHAIN DEHYDROGENASE_REDUCTASE FAMILY PROTEIN"/>
    <property type="match status" value="1"/>
</dbReference>
<dbReference type="InterPro" id="IPR020904">
    <property type="entry name" value="Sc_DH/Rdtase_CS"/>
</dbReference>
<dbReference type="InterPro" id="IPR051911">
    <property type="entry name" value="SDR_oxidoreductase"/>
</dbReference>
<dbReference type="PRINTS" id="PR00080">
    <property type="entry name" value="SDRFAMILY"/>
</dbReference>
<dbReference type="CDD" id="cd05374">
    <property type="entry name" value="17beta-HSD-like_SDR_c"/>
    <property type="match status" value="1"/>
</dbReference>
<comment type="caution">
    <text evidence="5">The sequence shown here is derived from an EMBL/GenBank/DDBJ whole genome shotgun (WGS) entry which is preliminary data.</text>
</comment>
<proteinExistence type="inferred from homology"/>
<dbReference type="InterPro" id="IPR002347">
    <property type="entry name" value="SDR_fam"/>
</dbReference>
<evidence type="ECO:0000256" key="3">
    <source>
        <dbReference type="RuleBase" id="RU000363"/>
    </source>
</evidence>
<evidence type="ECO:0000256" key="1">
    <source>
        <dbReference type="ARBA" id="ARBA00006484"/>
    </source>
</evidence>
<dbReference type="Proteomes" id="UP000654452">
    <property type="component" value="Unassembled WGS sequence"/>
</dbReference>
<dbReference type="SMART" id="SM00822">
    <property type="entry name" value="PKS_KR"/>
    <property type="match status" value="1"/>
</dbReference>
<organism evidence="5 6">
    <name type="scientific">Azospirillum aestuarii</name>
    <dbReference type="NCBI Taxonomy" id="2802052"/>
    <lineage>
        <taxon>Bacteria</taxon>
        <taxon>Pseudomonadati</taxon>
        <taxon>Pseudomonadota</taxon>
        <taxon>Alphaproteobacteria</taxon>
        <taxon>Rhodospirillales</taxon>
        <taxon>Azospirillaceae</taxon>
        <taxon>Azospirillum</taxon>
    </lineage>
</organism>
<dbReference type="PROSITE" id="PS00061">
    <property type="entry name" value="ADH_SHORT"/>
    <property type="match status" value="1"/>
</dbReference>
<dbReference type="InterPro" id="IPR057326">
    <property type="entry name" value="KR_dom"/>
</dbReference>
<dbReference type="PANTHER" id="PTHR43976">
    <property type="entry name" value="SHORT CHAIN DEHYDROGENASE"/>
    <property type="match status" value="1"/>
</dbReference>
<sequence length="282" mass="30341">MKSNDQRVWLVTGCSTGFGRHIAGHLLDIGQKVVVTARKPHQIQDLAQRGDALILPLDVTDPAQTRDAVQQAEARFGRVDVLVNNAGIGYFAAVEESDEAQVRAMFEVNLFGAASTIRAVLPGMRRRRSGTIVNLTSVGGLEGFPAVGFYCATKYAVEGLSDSLRIETAPLGIHVMTVEPGAFRTEWAGSSIEAAGTIADYDATAGEARRAYRDSVGQQPGDPTRAAQAIASAVLSTNPPKRLLLGNDAYTVAMAKLEEMGREFRAWETLTRSTEFTDASRN</sequence>
<keyword evidence="6" id="KW-1185">Reference proteome</keyword>
<dbReference type="SUPFAM" id="SSF51735">
    <property type="entry name" value="NAD(P)-binding Rossmann-fold domains"/>
    <property type="match status" value="1"/>
</dbReference>
<keyword evidence="2" id="KW-0560">Oxidoreductase</keyword>